<dbReference type="OrthoDB" id="9916979at2"/>
<keyword evidence="1" id="KW-1133">Transmembrane helix</keyword>
<keyword evidence="1" id="KW-0472">Membrane</keyword>
<dbReference type="AlphaFoldDB" id="Q8NPM1"/>
<dbReference type="PATRIC" id="fig|196627.13.peg.1739"/>
<dbReference type="HOGENOM" id="CLU_1413062_0_0_11"/>
<reference evidence="3" key="1">
    <citation type="journal article" date="2003" name="Appl. Microbiol. Biotechnol.">
        <title>The Corynebacterium glutamicum genome: features and impacts on biotechnological processes.</title>
        <authorList>
            <person name="Ikeda M."/>
            <person name="Nakagawa S."/>
        </authorList>
    </citation>
    <scope>NUCLEOTIDE SEQUENCE [LARGE SCALE GENOMIC DNA]</scope>
    <source>
        <strain evidence="3">ATCC 13032 / DSM 20300 / BCRC 11384 / JCM 1318 / LMG 3730 / NCIMB 10025</strain>
    </source>
</reference>
<feature type="transmembrane region" description="Helical" evidence="1">
    <location>
        <begin position="111"/>
        <end position="130"/>
    </location>
</feature>
<proteinExistence type="predicted"/>
<organism evidence="2 3">
    <name type="scientific">Corynebacterium glutamicum (strain ATCC 13032 / DSM 20300 / JCM 1318 / BCRC 11384 / CCUG 27702 / LMG 3730 / NBRC 12168 / NCIMB 10025 / NRRL B-2784 / 534)</name>
    <dbReference type="NCBI Taxonomy" id="196627"/>
    <lineage>
        <taxon>Bacteria</taxon>
        <taxon>Bacillati</taxon>
        <taxon>Actinomycetota</taxon>
        <taxon>Actinomycetes</taxon>
        <taxon>Mycobacteriales</taxon>
        <taxon>Corynebacteriaceae</taxon>
        <taxon>Corynebacterium</taxon>
    </lineage>
</organism>
<evidence type="ECO:0000313" key="2">
    <source>
        <dbReference type="EMBL" id="BAB99184.1"/>
    </source>
</evidence>
<evidence type="ECO:0000313" key="3">
    <source>
        <dbReference type="Proteomes" id="UP000000582"/>
    </source>
</evidence>
<protein>
    <submittedName>
        <fullName evidence="2">Hypothetical membrane protein</fullName>
    </submittedName>
</protein>
<keyword evidence="1" id="KW-0812">Transmembrane</keyword>
<accession>Q8NPM1</accession>
<evidence type="ECO:0000256" key="1">
    <source>
        <dbReference type="SAM" id="Phobius"/>
    </source>
</evidence>
<dbReference type="STRING" id="196627.cg2010"/>
<dbReference type="BioCyc" id="CORYNE:G18NG-11383-MONOMER"/>
<dbReference type="KEGG" id="cgl:Cgl1791"/>
<name>Q8NPM1_CORGL</name>
<dbReference type="Proteomes" id="UP000000582">
    <property type="component" value="Chromosome"/>
</dbReference>
<sequence>MTTALCTLIWQRVSAMSKSQDDRKIAELEAQFHSLGLNNTELVTLDDAASLLGVPAGIHQIEAEVMLVNFGDGADGMGGDTTKFLHYQPDESQPYVWVMKRVYSFEAMKKLMVGLFIGLCILIVGGPALGLMLGGFIGVLIGLCLGTSAAMIVGPFGLMRMKAYPPCMDSPWVYMSQEQWRTAMGAAQQTEVSFVEHWDNIYGDNLH</sequence>
<gene>
    <name evidence="2" type="ordered locus">Cgl1791</name>
</gene>
<feature type="transmembrane region" description="Helical" evidence="1">
    <location>
        <begin position="136"/>
        <end position="158"/>
    </location>
</feature>
<dbReference type="EMBL" id="BA000036">
    <property type="protein sequence ID" value="BAB99184.1"/>
    <property type="molecule type" value="Genomic_DNA"/>
</dbReference>
<keyword evidence="3" id="KW-1185">Reference proteome</keyword>